<proteinExistence type="predicted"/>
<accession>A0A4Y7L306</accession>
<dbReference type="Proteomes" id="UP000316621">
    <property type="component" value="Chromosome 9"/>
</dbReference>
<evidence type="ECO:0000313" key="2">
    <source>
        <dbReference type="Proteomes" id="UP000316621"/>
    </source>
</evidence>
<gene>
    <name evidence="1" type="ORF">C5167_003015</name>
</gene>
<organism evidence="1 2">
    <name type="scientific">Papaver somniferum</name>
    <name type="common">Opium poppy</name>
    <dbReference type="NCBI Taxonomy" id="3469"/>
    <lineage>
        <taxon>Eukaryota</taxon>
        <taxon>Viridiplantae</taxon>
        <taxon>Streptophyta</taxon>
        <taxon>Embryophyta</taxon>
        <taxon>Tracheophyta</taxon>
        <taxon>Spermatophyta</taxon>
        <taxon>Magnoliopsida</taxon>
        <taxon>Ranunculales</taxon>
        <taxon>Papaveraceae</taxon>
        <taxon>Papaveroideae</taxon>
        <taxon>Papaver</taxon>
    </lineage>
</organism>
<sequence length="72" mass="8459">MAAKLELHQSISSAMASVSPPSATTNHYPFKHYSLSQLRVHIFCIQLRLDFRRWLWQQMAFLRTVNVHHPNL</sequence>
<name>A0A4Y7L306_PAPSO</name>
<dbReference type="Gramene" id="RZC78808">
    <property type="protein sequence ID" value="RZC78808"/>
    <property type="gene ID" value="C5167_003015"/>
</dbReference>
<keyword evidence="2" id="KW-1185">Reference proteome</keyword>
<evidence type="ECO:0000313" key="1">
    <source>
        <dbReference type="EMBL" id="RZC78808.1"/>
    </source>
</evidence>
<protein>
    <submittedName>
        <fullName evidence="1">Uncharacterized protein</fullName>
    </submittedName>
</protein>
<dbReference type="EMBL" id="CM010723">
    <property type="protein sequence ID" value="RZC78808.1"/>
    <property type="molecule type" value="Genomic_DNA"/>
</dbReference>
<dbReference type="AlphaFoldDB" id="A0A4Y7L306"/>
<reference evidence="1 2" key="1">
    <citation type="journal article" date="2018" name="Science">
        <title>The opium poppy genome and morphinan production.</title>
        <authorList>
            <person name="Guo L."/>
            <person name="Winzer T."/>
            <person name="Yang X."/>
            <person name="Li Y."/>
            <person name="Ning Z."/>
            <person name="He Z."/>
            <person name="Teodor R."/>
            <person name="Lu Y."/>
            <person name="Bowser T.A."/>
            <person name="Graham I.A."/>
            <person name="Ye K."/>
        </authorList>
    </citation>
    <scope>NUCLEOTIDE SEQUENCE [LARGE SCALE GENOMIC DNA]</scope>
    <source>
        <strain evidence="2">cv. HN1</strain>
        <tissue evidence="1">Leaves</tissue>
    </source>
</reference>